<gene>
    <name evidence="2" type="ORF">L3V74_19990</name>
    <name evidence="3" type="ORF">Q7W82_02435</name>
</gene>
<evidence type="ECO:0000313" key="2">
    <source>
        <dbReference type="EMBL" id="MCI2263815.1"/>
    </source>
</evidence>
<reference evidence="2" key="2">
    <citation type="submission" date="2022-01" db="EMBL/GenBank/DDBJ databases">
        <authorList>
            <person name="Rana R."/>
            <person name="Patil P.B."/>
        </authorList>
    </citation>
    <scope>NUCLEOTIDE SEQUENCE</scope>
    <source>
        <strain evidence="2">PPL560</strain>
    </source>
</reference>
<protein>
    <submittedName>
        <fullName evidence="3">AIPR family protein</fullName>
    </submittedName>
</protein>
<dbReference type="RefSeq" id="WP_242161489.1">
    <property type="nucleotide sequence ID" value="NZ_CP131914.1"/>
</dbReference>
<proteinExistence type="predicted"/>
<organism evidence="3">
    <name type="scientific">Xanthomonas indica</name>
    <dbReference type="NCBI Taxonomy" id="2912242"/>
    <lineage>
        <taxon>Bacteria</taxon>
        <taxon>Pseudomonadati</taxon>
        <taxon>Pseudomonadota</taxon>
        <taxon>Gammaproteobacteria</taxon>
        <taxon>Lysobacterales</taxon>
        <taxon>Lysobacteraceae</taxon>
        <taxon>Xanthomonas</taxon>
    </lineage>
</organism>
<evidence type="ECO:0000313" key="3">
    <source>
        <dbReference type="EMBL" id="XCI81038.1"/>
    </source>
</evidence>
<dbReference type="EMBL" id="JAKJPQ010000022">
    <property type="protein sequence ID" value="MCI2263815.1"/>
    <property type="molecule type" value="Genomic_DNA"/>
</dbReference>
<dbReference type="Proteomes" id="UP001430647">
    <property type="component" value="Unassembled WGS sequence"/>
</dbReference>
<keyword evidence="4" id="KW-1185">Reference proteome</keyword>
<dbReference type="KEGG" id="xin:Q7W82_02435"/>
<feature type="domain" description="Abortive phage infection protein C-terminal" evidence="1">
    <location>
        <begin position="228"/>
        <end position="511"/>
    </location>
</feature>
<accession>A0AAU8I6K2</accession>
<dbReference type="EMBL" id="CP131914">
    <property type="protein sequence ID" value="XCI81038.1"/>
    <property type="molecule type" value="Genomic_DNA"/>
</dbReference>
<evidence type="ECO:0000313" key="4">
    <source>
        <dbReference type="Proteomes" id="UP001430647"/>
    </source>
</evidence>
<name>A0AAU8I6K2_9XANT</name>
<dbReference type="InterPro" id="IPR018891">
    <property type="entry name" value="AIPR_C"/>
</dbReference>
<dbReference type="Pfam" id="PF10592">
    <property type="entry name" value="AIPR"/>
    <property type="match status" value="1"/>
</dbReference>
<dbReference type="AlphaFoldDB" id="A0AAU8I6K2"/>
<sequence length="566" mass="63182">MTSKKNFKDILESIDALSNRGGISRQRAFAAWYAIQFFEIDEDDALESAAADGGNDQGIDIVFADHRLEEMVVIQAHCPENLEKKTPKAKWDALVSSLPYIRNHGNLVKAGRPDLAEQIKQIKSQNPGFKISAGLITLGAHSDAIKKSLIAHKADSSYKDVSFFYLNQDDIHTRYQSLIDAELGIPEDTLEFSGGHFEDEGEYGRSWVGSISSSELQRLHSSHENRLFAGNVRLYLGSRKGGINEQIIKTAENSPGNFWALNNGITIVADSVSLNQKTSKSAAIKGTSLTLRRFSIVNGCQTTSSLVRANANQSAKVLARVIAARKDLKNEIVRYNNSQNSVKIWTVRAVDDIQERLRKEFAKSNISYAPKQSGSRRKKDGATIELDKVTQYLASAEQDYLIQAINNKSELFDQPYQHLFGRDIGAPDVYLAWLVGNFSEEERKKLHSAVKEDESASLLGVASSYWIIFSTYRILASQDSFQRDAISLEKMLLPEFQNALRKYATKATEIFYEAAIDTYEREEYGSIKSCFRSNKFLQKISAKLGMKAAKLKGLPNLTHAAKSAHK</sequence>
<reference evidence="3" key="3">
    <citation type="submission" date="2023-08" db="EMBL/GenBank/DDBJ databases">
        <title>Complete genome sequence of Xanthomonas indica.</title>
        <authorList>
            <person name="Patil P.B."/>
            <person name="Rana R."/>
        </authorList>
    </citation>
    <scope>NUCLEOTIDE SEQUENCE</scope>
    <source>
        <strain evidence="3">PPL560</strain>
    </source>
</reference>
<reference evidence="2 4" key="1">
    <citation type="journal article" date="2022" name="Curr. Microbiol.">
        <title>Xanthomonas indica sp. nov., a Novel Member of Non-Pathogenic Xanthomonas Community from Healthy Rice Seeds.</title>
        <authorList>
            <person name="Rana R."/>
            <person name="Madhavan V.N."/>
            <person name="Saroha T."/>
            <person name="Bansal K."/>
            <person name="Kaur A."/>
            <person name="Sonti R.V."/>
            <person name="Patel H.K."/>
            <person name="Patil P.B."/>
        </authorList>
    </citation>
    <scope>NUCLEOTIDE SEQUENCE [LARGE SCALE GENOMIC DNA]</scope>
    <source>
        <strain evidence="2 4">PPL560</strain>
    </source>
</reference>
<evidence type="ECO:0000259" key="1">
    <source>
        <dbReference type="Pfam" id="PF10592"/>
    </source>
</evidence>